<proteinExistence type="predicted"/>
<organism evidence="1 2">
    <name type="scientific">Reticulibacter mediterranei</name>
    <dbReference type="NCBI Taxonomy" id="2778369"/>
    <lineage>
        <taxon>Bacteria</taxon>
        <taxon>Bacillati</taxon>
        <taxon>Chloroflexota</taxon>
        <taxon>Ktedonobacteria</taxon>
        <taxon>Ktedonobacterales</taxon>
        <taxon>Reticulibacteraceae</taxon>
        <taxon>Reticulibacter</taxon>
    </lineage>
</organism>
<protein>
    <recommendedName>
        <fullName evidence="3">Tetratricopeptide repeat protein</fullName>
    </recommendedName>
</protein>
<accession>A0A8J3IKF2</accession>
<sequence>MVGNKYCHHLFIEEQPTSTQENRLAIPYLINDEESIFTMLDLKETALAAYEQAIQLAPYEATLHYHKGQLLEQLGRSHEAATAYDEANRLGYQRQTEARAGS</sequence>
<dbReference type="InterPro" id="IPR011990">
    <property type="entry name" value="TPR-like_helical_dom_sf"/>
</dbReference>
<name>A0A8J3IKF2_9CHLR</name>
<reference evidence="1" key="1">
    <citation type="submission" date="2020-10" db="EMBL/GenBank/DDBJ databases">
        <title>Taxonomic study of unclassified bacteria belonging to the class Ktedonobacteria.</title>
        <authorList>
            <person name="Yabe S."/>
            <person name="Wang C.M."/>
            <person name="Zheng Y."/>
            <person name="Sakai Y."/>
            <person name="Cavaletti L."/>
            <person name="Monciardini P."/>
            <person name="Donadio S."/>
        </authorList>
    </citation>
    <scope>NUCLEOTIDE SEQUENCE</scope>
    <source>
        <strain evidence="1">ID150040</strain>
    </source>
</reference>
<evidence type="ECO:0000313" key="1">
    <source>
        <dbReference type="EMBL" id="GHO92400.1"/>
    </source>
</evidence>
<dbReference type="EMBL" id="BNJK01000001">
    <property type="protein sequence ID" value="GHO92400.1"/>
    <property type="molecule type" value="Genomic_DNA"/>
</dbReference>
<dbReference type="Proteomes" id="UP000597444">
    <property type="component" value="Unassembled WGS sequence"/>
</dbReference>
<comment type="caution">
    <text evidence="1">The sequence shown here is derived from an EMBL/GenBank/DDBJ whole genome shotgun (WGS) entry which is preliminary data.</text>
</comment>
<dbReference type="AlphaFoldDB" id="A0A8J3IKF2"/>
<gene>
    <name evidence="1" type="ORF">KSF_024480</name>
</gene>
<evidence type="ECO:0008006" key="3">
    <source>
        <dbReference type="Google" id="ProtNLM"/>
    </source>
</evidence>
<dbReference type="SUPFAM" id="SSF48452">
    <property type="entry name" value="TPR-like"/>
    <property type="match status" value="1"/>
</dbReference>
<evidence type="ECO:0000313" key="2">
    <source>
        <dbReference type="Proteomes" id="UP000597444"/>
    </source>
</evidence>
<dbReference type="Pfam" id="PF13181">
    <property type="entry name" value="TPR_8"/>
    <property type="match status" value="1"/>
</dbReference>
<dbReference type="RefSeq" id="WP_220203236.1">
    <property type="nucleotide sequence ID" value="NZ_BNJK01000001.1"/>
</dbReference>
<dbReference type="InterPro" id="IPR019734">
    <property type="entry name" value="TPR_rpt"/>
</dbReference>
<keyword evidence="2" id="KW-1185">Reference proteome</keyword>
<dbReference type="Gene3D" id="1.25.40.10">
    <property type="entry name" value="Tetratricopeptide repeat domain"/>
    <property type="match status" value="1"/>
</dbReference>